<dbReference type="InterPro" id="IPR013106">
    <property type="entry name" value="Ig_V-set"/>
</dbReference>
<evidence type="ECO:0008006" key="5">
    <source>
        <dbReference type="Google" id="ProtNLM"/>
    </source>
</evidence>
<dbReference type="SUPFAM" id="SSF48726">
    <property type="entry name" value="Immunoglobulin"/>
    <property type="match status" value="1"/>
</dbReference>
<dbReference type="Proteomes" id="UP000694396">
    <property type="component" value="Unplaced"/>
</dbReference>
<name>A0A8C3XBL3_9PASS</name>
<sequence>MINSVLTPSSTLMIMLRGTSAVLRGTQALEQSPLYANPEPGQSVNISCVLKSSPEDEEFYLLRTQVQPGGVLSVSHVNKSEVSPAFGNRLEYSKERNRIVITLHNLQEEDSDNYICAQQVKGSPLLSAGGTMVLVKGTTLLLKQPLCFHLPRTTRGEFRPCHNPAGRKRKKGQNKVANTSQCAICQF</sequence>
<feature type="domain" description="Immunoglobulin V-set" evidence="1">
    <location>
        <begin position="43"/>
        <end position="118"/>
    </location>
</feature>
<reference evidence="3" key="1">
    <citation type="submission" date="2025-08" db="UniProtKB">
        <authorList>
            <consortium name="Ensembl"/>
        </authorList>
    </citation>
    <scope>IDENTIFICATION</scope>
</reference>
<dbReference type="SMART" id="SM00409">
    <property type="entry name" value="IG"/>
    <property type="match status" value="1"/>
</dbReference>
<reference evidence="3" key="2">
    <citation type="submission" date="2025-09" db="UniProtKB">
        <authorList>
            <consortium name="Ensembl"/>
        </authorList>
    </citation>
    <scope>IDENTIFICATION</scope>
</reference>
<dbReference type="PANTHER" id="PTHR15343">
    <property type="entry name" value="CD7"/>
    <property type="match status" value="1"/>
</dbReference>
<dbReference type="GO" id="GO:0002250">
    <property type="term" value="P:adaptive immune response"/>
    <property type="evidence" value="ECO:0007669"/>
    <property type="project" value="InterPro"/>
</dbReference>
<evidence type="ECO:0000259" key="1">
    <source>
        <dbReference type="SMART" id="SM00406"/>
    </source>
</evidence>
<dbReference type="Ensembl" id="ENSCRFT00000010055.1">
    <property type="protein sequence ID" value="ENSCRFP00000009707.1"/>
    <property type="gene ID" value="ENSCRFG00000007576.1"/>
</dbReference>
<protein>
    <recommendedName>
        <fullName evidence="5">Ig-like domain-containing protein</fullName>
    </recommendedName>
</protein>
<dbReference type="CDD" id="cd00099">
    <property type="entry name" value="IgV"/>
    <property type="match status" value="1"/>
</dbReference>
<dbReference type="PANTHER" id="PTHR15343:SF0">
    <property type="entry name" value="T-CELL ANTIGEN CD7"/>
    <property type="match status" value="1"/>
</dbReference>
<evidence type="ECO:0000313" key="3">
    <source>
        <dbReference type="Ensembl" id="ENSCRFP00000009707.1"/>
    </source>
</evidence>
<dbReference type="Gene3D" id="2.60.40.10">
    <property type="entry name" value="Immunoglobulins"/>
    <property type="match status" value="1"/>
</dbReference>
<dbReference type="GO" id="GO:0016020">
    <property type="term" value="C:membrane"/>
    <property type="evidence" value="ECO:0007669"/>
    <property type="project" value="InterPro"/>
</dbReference>
<evidence type="ECO:0000259" key="2">
    <source>
        <dbReference type="SMART" id="SM00409"/>
    </source>
</evidence>
<dbReference type="SMART" id="SM00406">
    <property type="entry name" value="IGv"/>
    <property type="match status" value="1"/>
</dbReference>
<dbReference type="InterPro" id="IPR003599">
    <property type="entry name" value="Ig_sub"/>
</dbReference>
<dbReference type="GO" id="GO:0038023">
    <property type="term" value="F:signaling receptor activity"/>
    <property type="evidence" value="ECO:0007669"/>
    <property type="project" value="InterPro"/>
</dbReference>
<dbReference type="Pfam" id="PF07686">
    <property type="entry name" value="V-set"/>
    <property type="match status" value="1"/>
</dbReference>
<feature type="domain" description="Immunoglobulin" evidence="2">
    <location>
        <begin position="33"/>
        <end position="136"/>
    </location>
</feature>
<proteinExistence type="predicted"/>
<dbReference type="InterPro" id="IPR039090">
    <property type="entry name" value="CD7"/>
</dbReference>
<evidence type="ECO:0000313" key="4">
    <source>
        <dbReference type="Proteomes" id="UP000694396"/>
    </source>
</evidence>
<dbReference type="AlphaFoldDB" id="A0A8C3XBL3"/>
<organism evidence="3 4">
    <name type="scientific">Cyanoderma ruficeps</name>
    <name type="common">rufous-capped babbler</name>
    <dbReference type="NCBI Taxonomy" id="181631"/>
    <lineage>
        <taxon>Eukaryota</taxon>
        <taxon>Metazoa</taxon>
        <taxon>Chordata</taxon>
        <taxon>Craniata</taxon>
        <taxon>Vertebrata</taxon>
        <taxon>Euteleostomi</taxon>
        <taxon>Archelosauria</taxon>
        <taxon>Archosauria</taxon>
        <taxon>Dinosauria</taxon>
        <taxon>Saurischia</taxon>
        <taxon>Theropoda</taxon>
        <taxon>Coelurosauria</taxon>
        <taxon>Aves</taxon>
        <taxon>Neognathae</taxon>
        <taxon>Neoaves</taxon>
        <taxon>Telluraves</taxon>
        <taxon>Australaves</taxon>
        <taxon>Passeriformes</taxon>
        <taxon>Sylvioidea</taxon>
        <taxon>Timaliidae</taxon>
        <taxon>Cyanoderma</taxon>
    </lineage>
</organism>
<dbReference type="InterPro" id="IPR013783">
    <property type="entry name" value="Ig-like_fold"/>
</dbReference>
<accession>A0A8C3XBL3</accession>
<dbReference type="InterPro" id="IPR036179">
    <property type="entry name" value="Ig-like_dom_sf"/>
</dbReference>
<keyword evidence="4" id="KW-1185">Reference proteome</keyword>